<keyword evidence="7" id="KW-0645">Protease</keyword>
<keyword evidence="5" id="KW-1003">Cell membrane</keyword>
<evidence type="ECO:0000256" key="9">
    <source>
        <dbReference type="ARBA" id="ARBA00022679"/>
    </source>
</evidence>
<evidence type="ECO:0000256" key="16">
    <source>
        <dbReference type="ARBA" id="ARBA00034000"/>
    </source>
</evidence>
<evidence type="ECO:0000256" key="17">
    <source>
        <dbReference type="ARBA" id="ARBA00049902"/>
    </source>
</evidence>
<dbReference type="InterPro" id="IPR001264">
    <property type="entry name" value="Glyco_trans_51"/>
</dbReference>
<evidence type="ECO:0000256" key="6">
    <source>
        <dbReference type="ARBA" id="ARBA00022645"/>
    </source>
</evidence>
<dbReference type="InterPro" id="IPR050396">
    <property type="entry name" value="Glycosyltr_51/Transpeptidase"/>
</dbReference>
<name>A0ABW0EAZ7_9BACT</name>
<comment type="similarity">
    <text evidence="3">In the C-terminal section; belongs to the transpeptidase family.</text>
</comment>
<evidence type="ECO:0000256" key="5">
    <source>
        <dbReference type="ARBA" id="ARBA00022475"/>
    </source>
</evidence>
<keyword evidence="14" id="KW-0511">Multifunctional enzyme</keyword>
<evidence type="ECO:0000313" key="22">
    <source>
        <dbReference type="EMBL" id="MFC5271547.1"/>
    </source>
</evidence>
<evidence type="ECO:0000256" key="2">
    <source>
        <dbReference type="ARBA" id="ARBA00004752"/>
    </source>
</evidence>
<proteinExistence type="inferred from homology"/>
<dbReference type="InterPro" id="IPR001460">
    <property type="entry name" value="PCN-bd_Tpept"/>
</dbReference>
<dbReference type="InterPro" id="IPR036950">
    <property type="entry name" value="PBP_transglycosylase"/>
</dbReference>
<protein>
    <submittedName>
        <fullName evidence="22">Penicillin-binding protein 1A</fullName>
    </submittedName>
</protein>
<feature type="domain" description="Penicillin-binding protein transpeptidase" evidence="20">
    <location>
        <begin position="437"/>
        <end position="682"/>
    </location>
</feature>
<comment type="subcellular location">
    <subcellularLocation>
        <location evidence="1">Cell membrane</location>
    </subcellularLocation>
</comment>
<evidence type="ECO:0000256" key="3">
    <source>
        <dbReference type="ARBA" id="ARBA00007090"/>
    </source>
</evidence>
<dbReference type="Gene3D" id="1.10.3810.10">
    <property type="entry name" value="Biosynthetic peptidoglycan transglycosylase-like"/>
    <property type="match status" value="1"/>
</dbReference>
<dbReference type="SUPFAM" id="SSF53955">
    <property type="entry name" value="Lysozyme-like"/>
    <property type="match status" value="1"/>
</dbReference>
<comment type="similarity">
    <text evidence="4">In the N-terminal section; belongs to the glycosyltransferase 51 family.</text>
</comment>
<keyword evidence="19" id="KW-0812">Transmembrane</keyword>
<keyword evidence="12" id="KW-0573">Peptidoglycan synthesis</keyword>
<gene>
    <name evidence="22" type="ORF">ACFPIB_13055</name>
</gene>
<dbReference type="Proteomes" id="UP001596161">
    <property type="component" value="Unassembled WGS sequence"/>
</dbReference>
<evidence type="ECO:0000259" key="20">
    <source>
        <dbReference type="Pfam" id="PF00905"/>
    </source>
</evidence>
<comment type="catalytic activity">
    <reaction evidence="17">
        <text>[GlcNAc-(1-&gt;4)-Mur2Ac(oyl-L-Ala-gamma-D-Glu-L-Lys-D-Ala-D-Ala)](n)-di-trans,octa-cis-undecaprenyl diphosphate + beta-D-GlcNAc-(1-&gt;4)-Mur2Ac(oyl-L-Ala-gamma-D-Glu-L-Lys-D-Ala-D-Ala)-di-trans,octa-cis-undecaprenyl diphosphate = [GlcNAc-(1-&gt;4)-Mur2Ac(oyl-L-Ala-gamma-D-Glu-L-Lys-D-Ala-D-Ala)](n+1)-di-trans,octa-cis-undecaprenyl diphosphate + di-trans,octa-cis-undecaprenyl diphosphate + H(+)</text>
        <dbReference type="Rhea" id="RHEA:23708"/>
        <dbReference type="Rhea" id="RHEA-COMP:9602"/>
        <dbReference type="Rhea" id="RHEA-COMP:9603"/>
        <dbReference type="ChEBI" id="CHEBI:15378"/>
        <dbReference type="ChEBI" id="CHEBI:58405"/>
        <dbReference type="ChEBI" id="CHEBI:60033"/>
        <dbReference type="ChEBI" id="CHEBI:78435"/>
        <dbReference type="EC" id="2.4.99.28"/>
    </reaction>
</comment>
<dbReference type="Gene3D" id="3.40.710.10">
    <property type="entry name" value="DD-peptidase/beta-lactamase superfamily"/>
    <property type="match status" value="2"/>
</dbReference>
<evidence type="ECO:0000256" key="12">
    <source>
        <dbReference type="ARBA" id="ARBA00022984"/>
    </source>
</evidence>
<evidence type="ECO:0000256" key="11">
    <source>
        <dbReference type="ARBA" id="ARBA00022960"/>
    </source>
</evidence>
<accession>A0ABW0EAZ7</accession>
<evidence type="ECO:0000259" key="21">
    <source>
        <dbReference type="Pfam" id="PF00912"/>
    </source>
</evidence>
<evidence type="ECO:0000256" key="1">
    <source>
        <dbReference type="ARBA" id="ARBA00004236"/>
    </source>
</evidence>
<comment type="catalytic activity">
    <reaction evidence="16">
        <text>Preferential cleavage: (Ac)2-L-Lys-D-Ala-|-D-Ala. Also transpeptidation of peptidyl-alanyl moieties that are N-acyl substituents of D-alanine.</text>
        <dbReference type="EC" id="3.4.16.4"/>
    </reaction>
</comment>
<evidence type="ECO:0000256" key="8">
    <source>
        <dbReference type="ARBA" id="ARBA00022676"/>
    </source>
</evidence>
<comment type="caution">
    <text evidence="22">The sequence shown here is derived from an EMBL/GenBank/DDBJ whole genome shotgun (WGS) entry which is preliminary data.</text>
</comment>
<keyword evidence="11" id="KW-0133">Cell shape</keyword>
<evidence type="ECO:0000256" key="18">
    <source>
        <dbReference type="SAM" id="MobiDB-lite"/>
    </source>
</evidence>
<evidence type="ECO:0000256" key="10">
    <source>
        <dbReference type="ARBA" id="ARBA00022801"/>
    </source>
</evidence>
<keyword evidence="8" id="KW-0328">Glycosyltransferase</keyword>
<dbReference type="EMBL" id="JBHSKT010000007">
    <property type="protein sequence ID" value="MFC5271547.1"/>
    <property type="molecule type" value="Genomic_DNA"/>
</dbReference>
<keyword evidence="19" id="KW-1133">Transmembrane helix</keyword>
<organism evidence="22 23">
    <name type="scientific">Adhaeribacter terreus</name>
    <dbReference type="NCBI Taxonomy" id="529703"/>
    <lineage>
        <taxon>Bacteria</taxon>
        <taxon>Pseudomonadati</taxon>
        <taxon>Bacteroidota</taxon>
        <taxon>Cytophagia</taxon>
        <taxon>Cytophagales</taxon>
        <taxon>Hymenobacteraceae</taxon>
        <taxon>Adhaeribacter</taxon>
    </lineage>
</organism>
<sequence>MSEQEQPNNPKPSKKFARLVNWLWRFFALGLIGFLVYLFLVDINFLFLFGASPSLEKLENPKTELASELYTEDGKLIGKYFRENRSPVKYEKISPMLIKALVATEDVRFYNHSGIDPEAMLGVIVALASGENRGGSTLTQQLAKNLYKIRTEKSKGVLGYIPGVSTLINKTKEWITAVKLEQNYSKQEILTMYLNTVDFGSNSFGIKVAAKTFFGTSPDSLKTEEAAVLVGLLKAPTSYSPRFNPENSLRRRNVVLAQMAKYRVITPKMADSLSALPLVLKYKVENHYDGPATYFRGAVSEYVKKWCAENGYDLYRDGLKIYTTIDSRLQTLAEQAVEKRMRDLQKKFKRHWGDKNPWVDDKDKEIPGFLEASMKRTEYYKALKKRFNNNQAQIDAELNRPRQMKVFTWDNDSLEKTMVMSPMDSLAYYKKILRAGMVTMDPHSGQIKAWVGGINFKYFKYDHVKQAKRQPGSTFKPFVYVTAIDKGYAPCDRMQDKRITINYMENGEAKSWSPHNADYHFSGANITLRHAMGKSINSVTAQLTEKVGWETVAEYAHKLGIKSKLLAVPSIGLGSSDVSLFELVGAYGTFMNNGFRTEPMFVTRIEDRNGNVIHTFMPKQKKVISSETAWLMTYMLKGGMEEQGGTSQALWEYDLGWRKGNEVGGKTGTTSNHSDGWYVGVTKDLITGVWVGGDDRSIHFRTSSMGEGSKTALPVFGIFMENVYKNPDLGYKFGRFPKPTVKIRKKYMCQSFIPKPKVDSLQLKDAQDMVPEGGEPVNEESPPVLVP</sequence>
<evidence type="ECO:0000313" key="23">
    <source>
        <dbReference type="Proteomes" id="UP001596161"/>
    </source>
</evidence>
<keyword evidence="6" id="KW-0121">Carboxypeptidase</keyword>
<feature type="transmembrane region" description="Helical" evidence="19">
    <location>
        <begin position="22"/>
        <end position="49"/>
    </location>
</feature>
<dbReference type="PANTHER" id="PTHR32282">
    <property type="entry name" value="BINDING PROTEIN TRANSPEPTIDASE, PUTATIVE-RELATED"/>
    <property type="match status" value="1"/>
</dbReference>
<keyword evidence="23" id="KW-1185">Reference proteome</keyword>
<comment type="pathway">
    <text evidence="2">Cell wall biogenesis; peptidoglycan biosynthesis.</text>
</comment>
<feature type="region of interest" description="Disordered" evidence="18">
    <location>
        <begin position="765"/>
        <end position="787"/>
    </location>
</feature>
<dbReference type="PANTHER" id="PTHR32282:SF11">
    <property type="entry name" value="PENICILLIN-BINDING PROTEIN 1B"/>
    <property type="match status" value="1"/>
</dbReference>
<keyword evidence="10" id="KW-0378">Hydrolase</keyword>
<keyword evidence="13 19" id="KW-0472">Membrane</keyword>
<reference evidence="23" key="1">
    <citation type="journal article" date="2019" name="Int. J. Syst. Evol. Microbiol.">
        <title>The Global Catalogue of Microorganisms (GCM) 10K type strain sequencing project: providing services to taxonomists for standard genome sequencing and annotation.</title>
        <authorList>
            <consortium name="The Broad Institute Genomics Platform"/>
            <consortium name="The Broad Institute Genome Sequencing Center for Infectious Disease"/>
            <person name="Wu L."/>
            <person name="Ma J."/>
        </authorList>
    </citation>
    <scope>NUCLEOTIDE SEQUENCE [LARGE SCALE GENOMIC DNA]</scope>
    <source>
        <strain evidence="23">KACC 12602</strain>
    </source>
</reference>
<dbReference type="SUPFAM" id="SSF56601">
    <property type="entry name" value="beta-lactamase/transpeptidase-like"/>
    <property type="match status" value="1"/>
</dbReference>
<dbReference type="Pfam" id="PF00912">
    <property type="entry name" value="Transgly"/>
    <property type="match status" value="1"/>
</dbReference>
<evidence type="ECO:0000256" key="15">
    <source>
        <dbReference type="ARBA" id="ARBA00023316"/>
    </source>
</evidence>
<evidence type="ECO:0000256" key="14">
    <source>
        <dbReference type="ARBA" id="ARBA00023268"/>
    </source>
</evidence>
<evidence type="ECO:0000256" key="4">
    <source>
        <dbReference type="ARBA" id="ARBA00007739"/>
    </source>
</evidence>
<evidence type="ECO:0000256" key="19">
    <source>
        <dbReference type="SAM" id="Phobius"/>
    </source>
</evidence>
<dbReference type="InterPro" id="IPR023346">
    <property type="entry name" value="Lysozyme-like_dom_sf"/>
</dbReference>
<dbReference type="Pfam" id="PF00905">
    <property type="entry name" value="Transpeptidase"/>
    <property type="match status" value="1"/>
</dbReference>
<keyword evidence="15" id="KW-0961">Cell wall biogenesis/degradation</keyword>
<evidence type="ECO:0000256" key="7">
    <source>
        <dbReference type="ARBA" id="ARBA00022670"/>
    </source>
</evidence>
<dbReference type="InterPro" id="IPR012338">
    <property type="entry name" value="Beta-lactam/transpept-like"/>
</dbReference>
<feature type="domain" description="Glycosyl transferase family 51" evidence="21">
    <location>
        <begin position="74"/>
        <end position="259"/>
    </location>
</feature>
<dbReference type="RefSeq" id="WP_378017905.1">
    <property type="nucleotide sequence ID" value="NZ_JBHSKT010000007.1"/>
</dbReference>
<keyword evidence="9" id="KW-0808">Transferase</keyword>
<evidence type="ECO:0000256" key="13">
    <source>
        <dbReference type="ARBA" id="ARBA00023136"/>
    </source>
</evidence>